<dbReference type="RefSeq" id="WP_047845316.1">
    <property type="nucleotide sequence ID" value="NZ_AEJF01000024.1"/>
</dbReference>
<proteinExistence type="predicted"/>
<evidence type="ECO:0000313" key="4">
    <source>
        <dbReference type="Proteomes" id="UP000035963"/>
    </source>
</evidence>
<dbReference type="PATRIC" id="fig|908627.4.peg.828"/>
<evidence type="ECO:0000313" key="3">
    <source>
        <dbReference type="EMBL" id="KLU27563.1"/>
    </source>
</evidence>
<feature type="chain" id="PRO_5005251317" description="CNP1-like uncharacterized domain-containing protein" evidence="1">
    <location>
        <begin position="19"/>
        <end position="184"/>
    </location>
</feature>
<dbReference type="AlphaFoldDB" id="A0A0J1G5V0"/>
<organism evidence="3 4">
    <name type="scientific">Caballeronia mineralivorans PML1(12)</name>
    <dbReference type="NCBI Taxonomy" id="908627"/>
    <lineage>
        <taxon>Bacteria</taxon>
        <taxon>Pseudomonadati</taxon>
        <taxon>Pseudomonadota</taxon>
        <taxon>Betaproteobacteria</taxon>
        <taxon>Burkholderiales</taxon>
        <taxon>Burkholderiaceae</taxon>
        <taxon>Caballeronia</taxon>
    </lineage>
</organism>
<keyword evidence="1" id="KW-0732">Signal</keyword>
<evidence type="ECO:0000256" key="1">
    <source>
        <dbReference type="SAM" id="SignalP"/>
    </source>
</evidence>
<protein>
    <recommendedName>
        <fullName evidence="2">CNP1-like uncharacterized domain-containing protein</fullName>
    </recommendedName>
</protein>
<dbReference type="Proteomes" id="UP000035963">
    <property type="component" value="Unassembled WGS sequence"/>
</dbReference>
<dbReference type="EMBL" id="AEJF01000024">
    <property type="protein sequence ID" value="KLU27563.1"/>
    <property type="molecule type" value="Genomic_DNA"/>
</dbReference>
<dbReference type="PROSITE" id="PS51257">
    <property type="entry name" value="PROKAR_LIPOPROTEIN"/>
    <property type="match status" value="1"/>
</dbReference>
<dbReference type="Pfam" id="PF08750">
    <property type="entry name" value="CNP1"/>
    <property type="match status" value="1"/>
</dbReference>
<sequence>MKAIALFAASAAALAVLAGCGSSKPSNKDDSAFVYLMDRTPTWTENKVDTLPPLPQEANLLPFTVSENTPLTFFVDKNSLSVGTDGVVRYTVVVKSPAGARNVNYEGIRCDNYNWRLYASINEDQNGWDRTVENDFQRIENGNLNAYRAALYQDYFCANKLPMGSAKQILSNIQMKRTAVSNYH</sequence>
<accession>A0A0J1G5V0</accession>
<evidence type="ECO:0000259" key="2">
    <source>
        <dbReference type="Pfam" id="PF08750"/>
    </source>
</evidence>
<gene>
    <name evidence="3" type="ORF">EOS_03705</name>
</gene>
<keyword evidence="4" id="KW-1185">Reference proteome</keyword>
<name>A0A0J1G5V0_9BURK</name>
<feature type="signal peptide" evidence="1">
    <location>
        <begin position="1"/>
        <end position="18"/>
    </location>
</feature>
<feature type="domain" description="CNP1-like uncharacterised" evidence="2">
    <location>
        <begin position="40"/>
        <end position="173"/>
    </location>
</feature>
<dbReference type="InterPro" id="IPR014861">
    <property type="entry name" value="CNP1-like_dom"/>
</dbReference>
<comment type="caution">
    <text evidence="3">The sequence shown here is derived from an EMBL/GenBank/DDBJ whole genome shotgun (WGS) entry which is preliminary data.</text>
</comment>
<reference evidence="3 4" key="1">
    <citation type="journal article" date="2015" name="Genome Announc.">
        <title>Draft Genome Sequence of Burkholderia sp. Strain PML1(12), an Ectomycorrhizosphere-Inhabiting Bacterium with Effective Mineral-Weathering Ability.</title>
        <authorList>
            <person name="Uroz S."/>
            <person name="Oger P."/>
        </authorList>
    </citation>
    <scope>NUCLEOTIDE SEQUENCE [LARGE SCALE GENOMIC DNA]</scope>
    <source>
        <strain evidence="4">PML1(12)</strain>
    </source>
</reference>